<proteinExistence type="predicted"/>
<dbReference type="EMBL" id="CP046884">
    <property type="protein sequence ID" value="QNQ89663.1"/>
    <property type="molecule type" value="Genomic_DNA"/>
</dbReference>
<reference evidence="1 2" key="1">
    <citation type="submission" date="2019-12" db="EMBL/GenBank/DDBJ databases">
        <title>Corynebacterium sp. nov., isolated from feces of the Anser Albifrons in China.</title>
        <authorList>
            <person name="Liu Q."/>
        </authorList>
    </citation>
    <scope>NUCLEOTIDE SEQUENCE [LARGE SCALE GENOMIC DNA]</scope>
    <source>
        <strain evidence="1 2">4H37-19</strain>
    </source>
</reference>
<name>A0A7H0SM88_9CORY</name>
<dbReference type="Proteomes" id="UP000516320">
    <property type="component" value="Chromosome"/>
</dbReference>
<protein>
    <submittedName>
        <fullName evidence="1">Uncharacterized protein</fullName>
    </submittedName>
</protein>
<accession>A0A7H0SM88</accession>
<evidence type="ECO:0000313" key="1">
    <source>
        <dbReference type="EMBL" id="QNQ89663.1"/>
    </source>
</evidence>
<keyword evidence="2" id="KW-1185">Reference proteome</keyword>
<gene>
    <name evidence="1" type="ORF">GP475_02660</name>
</gene>
<dbReference type="KEGG" id="cpoy:GP475_02660"/>
<dbReference type="RefSeq" id="WP_187975115.1">
    <property type="nucleotide sequence ID" value="NZ_CP046884.1"/>
</dbReference>
<organism evidence="1 2">
    <name type="scientific">Corynebacterium poyangense</name>
    <dbReference type="NCBI Taxonomy" id="2684405"/>
    <lineage>
        <taxon>Bacteria</taxon>
        <taxon>Bacillati</taxon>
        <taxon>Actinomycetota</taxon>
        <taxon>Actinomycetes</taxon>
        <taxon>Mycobacteriales</taxon>
        <taxon>Corynebacteriaceae</taxon>
        <taxon>Corynebacterium</taxon>
    </lineage>
</organism>
<dbReference type="AlphaFoldDB" id="A0A7H0SM88"/>
<sequence length="102" mass="11284">MISRSSIHVEFQQSMAALEATRISTEQCRHEHCASPPAFPAEALGKGFSDYGHALRTALEQVYQANLDRLDLSDTTVYAAQRDLQQIGGTDRQIAEDMSISE</sequence>
<evidence type="ECO:0000313" key="2">
    <source>
        <dbReference type="Proteomes" id="UP000516320"/>
    </source>
</evidence>